<dbReference type="Proteomes" id="UP000292459">
    <property type="component" value="Unassembled WGS sequence"/>
</dbReference>
<evidence type="ECO:0000256" key="2">
    <source>
        <dbReference type="ARBA" id="ARBA00023002"/>
    </source>
</evidence>
<dbReference type="RefSeq" id="WP_072041286.1">
    <property type="nucleotide sequence ID" value="NZ_QVFV01000001.1"/>
</dbReference>
<comment type="caution">
    <text evidence="7">The sequence shown here is derived from an EMBL/GenBank/DDBJ whole genome shotgun (WGS) entry which is preliminary data.</text>
</comment>
<evidence type="ECO:0000259" key="5">
    <source>
        <dbReference type="Pfam" id="PF03446"/>
    </source>
</evidence>
<evidence type="ECO:0000313" key="7">
    <source>
        <dbReference type="EMBL" id="RZM82157.1"/>
    </source>
</evidence>
<keyword evidence="2" id="KW-0560">Oxidoreductase</keyword>
<dbReference type="GO" id="GO:0050661">
    <property type="term" value="F:NADP binding"/>
    <property type="evidence" value="ECO:0007669"/>
    <property type="project" value="InterPro"/>
</dbReference>
<name>A0A4Q7EGE5_9CYAN</name>
<dbReference type="SUPFAM" id="SSF51735">
    <property type="entry name" value="NAD(P)-binding Rossmann-fold domains"/>
    <property type="match status" value="1"/>
</dbReference>
<comment type="similarity">
    <text evidence="1">Belongs to the HIBADH-related family.</text>
</comment>
<dbReference type="GO" id="GO:0051287">
    <property type="term" value="F:NAD binding"/>
    <property type="evidence" value="ECO:0007669"/>
    <property type="project" value="InterPro"/>
</dbReference>
<dbReference type="Gene3D" id="1.10.1040.10">
    <property type="entry name" value="N-(1-d-carboxylethyl)-l-norvaline Dehydrogenase, domain 2"/>
    <property type="match status" value="1"/>
</dbReference>
<dbReference type="AlphaFoldDB" id="A0A4Q7EGE5"/>
<dbReference type="SUPFAM" id="SSF48179">
    <property type="entry name" value="6-phosphogluconate dehydrogenase C-terminal domain-like"/>
    <property type="match status" value="1"/>
</dbReference>
<dbReference type="PANTHER" id="PTHR43580">
    <property type="entry name" value="OXIDOREDUCTASE GLYR1-RELATED"/>
    <property type="match status" value="1"/>
</dbReference>
<dbReference type="InterPro" id="IPR036291">
    <property type="entry name" value="NAD(P)-bd_dom_sf"/>
</dbReference>
<organism evidence="7 8">
    <name type="scientific">Leptolyngbya iicbica LK</name>
    <dbReference type="NCBI Taxonomy" id="2294035"/>
    <lineage>
        <taxon>Bacteria</taxon>
        <taxon>Bacillati</taxon>
        <taxon>Cyanobacteriota</taxon>
        <taxon>Cyanophyceae</taxon>
        <taxon>Leptolyngbyales</taxon>
        <taxon>Leptolyngbyaceae</taxon>
        <taxon>Leptolyngbya group</taxon>
        <taxon>Leptolyngbya</taxon>
        <taxon>Leptolyngbya iicbica</taxon>
    </lineage>
</organism>
<dbReference type="InterPro" id="IPR008927">
    <property type="entry name" value="6-PGluconate_DH-like_C_sf"/>
</dbReference>
<dbReference type="InterPro" id="IPR013328">
    <property type="entry name" value="6PGD_dom2"/>
</dbReference>
<dbReference type="PANTHER" id="PTHR43580:SF2">
    <property type="entry name" value="CYTOKINE-LIKE NUCLEAR FACTOR N-PAC"/>
    <property type="match status" value="1"/>
</dbReference>
<evidence type="ECO:0000256" key="1">
    <source>
        <dbReference type="ARBA" id="ARBA00009080"/>
    </source>
</evidence>
<dbReference type="Pfam" id="PF14833">
    <property type="entry name" value="NAD_binding_11"/>
    <property type="match status" value="1"/>
</dbReference>
<accession>A0A4Q7EGE5</accession>
<reference evidence="7 8" key="1">
    <citation type="submission" date="2018-11" db="EMBL/GenBank/DDBJ databases">
        <title>Whole genome sequencing of an environmental sample.</title>
        <authorList>
            <person name="Sarangi A.N."/>
            <person name="Singh D."/>
            <person name="Tripathy S."/>
        </authorList>
    </citation>
    <scope>NUCLEOTIDE SEQUENCE [LARGE SCALE GENOMIC DNA]</scope>
    <source>
        <strain evidence="7 8">Lakshadweep</strain>
    </source>
</reference>
<keyword evidence="8" id="KW-1185">Reference proteome</keyword>
<feature type="domain" description="3-hydroxyisobutyrate dehydrogenase-like NAD-binding" evidence="6">
    <location>
        <begin position="174"/>
        <end position="294"/>
    </location>
</feature>
<feature type="domain" description="6-phosphogluconate dehydrogenase NADP-binding" evidence="5">
    <location>
        <begin position="12"/>
        <end position="168"/>
    </location>
</feature>
<dbReference type="Gene3D" id="3.40.50.720">
    <property type="entry name" value="NAD(P)-binding Rossmann-like Domain"/>
    <property type="match status" value="1"/>
</dbReference>
<dbReference type="GO" id="GO:0016491">
    <property type="term" value="F:oxidoreductase activity"/>
    <property type="evidence" value="ECO:0007669"/>
    <property type="project" value="UniProtKB-KW"/>
</dbReference>
<evidence type="ECO:0000259" key="6">
    <source>
        <dbReference type="Pfam" id="PF14833"/>
    </source>
</evidence>
<evidence type="ECO:0000256" key="4">
    <source>
        <dbReference type="PIRSR" id="PIRSR000103-1"/>
    </source>
</evidence>
<dbReference type="OrthoDB" id="9786703at2"/>
<dbReference type="Pfam" id="PF03446">
    <property type="entry name" value="NAD_binding_2"/>
    <property type="match status" value="1"/>
</dbReference>
<evidence type="ECO:0000256" key="3">
    <source>
        <dbReference type="ARBA" id="ARBA00023027"/>
    </source>
</evidence>
<evidence type="ECO:0000313" key="8">
    <source>
        <dbReference type="Proteomes" id="UP000292459"/>
    </source>
</evidence>
<dbReference type="InterPro" id="IPR015815">
    <property type="entry name" value="HIBADH-related"/>
</dbReference>
<protein>
    <submittedName>
        <fullName evidence="7">NAD(P)-dependent oxidoreductase</fullName>
    </submittedName>
</protein>
<dbReference type="InterPro" id="IPR029154">
    <property type="entry name" value="HIBADH-like_NADP-bd"/>
</dbReference>
<dbReference type="EMBL" id="QVFV01000001">
    <property type="protein sequence ID" value="RZM82157.1"/>
    <property type="molecule type" value="Genomic_DNA"/>
</dbReference>
<keyword evidence="3" id="KW-0520">NAD</keyword>
<feature type="active site" evidence="4">
    <location>
        <position position="180"/>
    </location>
</feature>
<dbReference type="InterPro" id="IPR006115">
    <property type="entry name" value="6PGDH_NADP-bd"/>
</dbReference>
<dbReference type="PIRSF" id="PIRSF000103">
    <property type="entry name" value="HIBADH"/>
    <property type="match status" value="1"/>
</dbReference>
<sequence>MVKHIEKVSMTTIAFLGLGAMGARIAQNLLQAGYPLVVYNRTADQAQLLIEQGAIAAATPKAAAAQADVVISMVTDDDASREVWLAPQTGAIHGLQPGAIAITSSTLTVDWTKQLASHIQQVGAAFLDAPVVGSRPQAEAGTLIYLVGGDAQILQQVTPLLSKSGSVQHVGTIGQGMAMKLAVNALFGIQVAALAEVLAFLTQQGLDQAQAMACLGNTPVLSPAAKGAGGLIVAEKHAPLFPIDLVEKDLRYTLAAAQSVETELPTAIATQQIFQRAIAQGHGSQNITAVAQLYAGLGTASSAVR</sequence>
<proteinExistence type="inferred from homology"/>
<dbReference type="InterPro" id="IPR051265">
    <property type="entry name" value="HIBADH-related_NP60_sf"/>
</dbReference>
<gene>
    <name evidence="7" type="ORF">DYY88_02550</name>
</gene>